<proteinExistence type="inferred from homology"/>
<evidence type="ECO:0000256" key="5">
    <source>
        <dbReference type="ARBA" id="ARBA00022989"/>
    </source>
</evidence>
<dbReference type="PANTHER" id="PTHR30188:SF4">
    <property type="entry name" value="PROTEIN TRIGALACTOSYLDIACYLGLYCEROL 1, CHLOROPLASTIC"/>
    <property type="match status" value="1"/>
</dbReference>
<dbReference type="NCBIfam" id="TIGR00056">
    <property type="entry name" value="MlaE family lipid ABC transporter permease subunit"/>
    <property type="match status" value="1"/>
</dbReference>
<gene>
    <name evidence="8" type="ORF">MNBD_NITROSPIRAE03-777</name>
</gene>
<name>A0A3B1DYR2_9ZZZZ</name>
<evidence type="ECO:0000256" key="6">
    <source>
        <dbReference type="ARBA" id="ARBA00023136"/>
    </source>
</evidence>
<keyword evidence="5 7" id="KW-1133">Transmembrane helix</keyword>
<keyword evidence="4 7" id="KW-0812">Transmembrane</keyword>
<feature type="transmembrane region" description="Helical" evidence="7">
    <location>
        <begin position="231"/>
        <end position="255"/>
    </location>
</feature>
<organism evidence="8">
    <name type="scientific">hydrothermal vent metagenome</name>
    <dbReference type="NCBI Taxonomy" id="652676"/>
    <lineage>
        <taxon>unclassified sequences</taxon>
        <taxon>metagenomes</taxon>
        <taxon>ecological metagenomes</taxon>
    </lineage>
</organism>
<reference evidence="8" key="1">
    <citation type="submission" date="2018-06" db="EMBL/GenBank/DDBJ databases">
        <authorList>
            <person name="Zhirakovskaya E."/>
        </authorList>
    </citation>
    <scope>NUCLEOTIDE SEQUENCE</scope>
</reference>
<comment type="similarity">
    <text evidence="2">Belongs to the MlaE permease family.</text>
</comment>
<dbReference type="AlphaFoldDB" id="A0A3B1DYR2"/>
<comment type="subcellular location">
    <subcellularLocation>
        <location evidence="1">Membrane</location>
        <topology evidence="1">Multi-pass membrane protein</topology>
    </subcellularLocation>
</comment>
<dbReference type="GO" id="GO:0005548">
    <property type="term" value="F:phospholipid transporter activity"/>
    <property type="evidence" value="ECO:0007669"/>
    <property type="project" value="TreeGrafter"/>
</dbReference>
<feature type="transmembrane region" description="Helical" evidence="7">
    <location>
        <begin position="196"/>
        <end position="219"/>
    </location>
</feature>
<evidence type="ECO:0000313" key="8">
    <source>
        <dbReference type="EMBL" id="VAX34147.1"/>
    </source>
</evidence>
<evidence type="ECO:0000256" key="3">
    <source>
        <dbReference type="ARBA" id="ARBA00022448"/>
    </source>
</evidence>
<feature type="transmembrane region" description="Helical" evidence="7">
    <location>
        <begin position="49"/>
        <end position="70"/>
    </location>
</feature>
<feature type="transmembrane region" description="Helical" evidence="7">
    <location>
        <begin position="149"/>
        <end position="176"/>
    </location>
</feature>
<feature type="transmembrane region" description="Helical" evidence="7">
    <location>
        <begin position="7"/>
        <end position="29"/>
    </location>
</feature>
<keyword evidence="3" id="KW-0813">Transport</keyword>
<accession>A0A3B1DYR2</accession>
<evidence type="ECO:0000256" key="7">
    <source>
        <dbReference type="SAM" id="Phobius"/>
    </source>
</evidence>
<protein>
    <submittedName>
        <fullName evidence="8">Phospholipid ABC transporter permease protein MlaE</fullName>
    </submittedName>
</protein>
<dbReference type="InterPro" id="IPR030802">
    <property type="entry name" value="Permease_MalE"/>
</dbReference>
<dbReference type="PANTHER" id="PTHR30188">
    <property type="entry name" value="ABC TRANSPORTER PERMEASE PROTEIN-RELATED"/>
    <property type="match status" value="1"/>
</dbReference>
<dbReference type="EMBL" id="UOGI01000264">
    <property type="protein sequence ID" value="VAX34147.1"/>
    <property type="molecule type" value="Genomic_DNA"/>
</dbReference>
<dbReference type="InterPro" id="IPR003453">
    <property type="entry name" value="ABC_MlaE_roteobac"/>
</dbReference>
<dbReference type="Pfam" id="PF02405">
    <property type="entry name" value="MlaE"/>
    <property type="match status" value="1"/>
</dbReference>
<sequence length="256" mass="27495">MKPIEILGRVIIGFTQELGSVLVLLSVTLKQLVIPPYEIRNTFKQMLEIGIRSLPVVFITAVFTGMVLSLQTYTGFKRFGAETLVGTVVALSMTRELGPVLTGLIVAGRAGAAMAAELGTMRVTEQIDALETLATNPVKYLVVPRFISGVLMLPALAIVTDIVGIIGGFLISVGLFGANSVSYWNRTWDYLELDDIYSGIIKAAFFGAAISLISCYKGFYTEGGAEGVGKATTGAVVLSSMTILISDYFLSAWLFR</sequence>
<evidence type="ECO:0000256" key="1">
    <source>
        <dbReference type="ARBA" id="ARBA00004141"/>
    </source>
</evidence>
<evidence type="ECO:0000256" key="2">
    <source>
        <dbReference type="ARBA" id="ARBA00007556"/>
    </source>
</evidence>
<evidence type="ECO:0000256" key="4">
    <source>
        <dbReference type="ARBA" id="ARBA00022692"/>
    </source>
</evidence>
<dbReference type="GO" id="GO:0043190">
    <property type="term" value="C:ATP-binding cassette (ABC) transporter complex"/>
    <property type="evidence" value="ECO:0007669"/>
    <property type="project" value="InterPro"/>
</dbReference>
<keyword evidence="6 7" id="KW-0472">Membrane</keyword>